<organism evidence="1 2">
    <name type="scientific">Paenibacillus gyeongsangnamensis</name>
    <dbReference type="NCBI Taxonomy" id="3388067"/>
    <lineage>
        <taxon>Bacteria</taxon>
        <taxon>Bacillati</taxon>
        <taxon>Bacillota</taxon>
        <taxon>Bacilli</taxon>
        <taxon>Bacillales</taxon>
        <taxon>Paenibacillaceae</taxon>
        <taxon>Paenibacillus</taxon>
    </lineage>
</organism>
<dbReference type="Pfam" id="PF13384">
    <property type="entry name" value="HTH_23"/>
    <property type="match status" value="1"/>
</dbReference>
<dbReference type="Proteomes" id="UP001527882">
    <property type="component" value="Unassembled WGS sequence"/>
</dbReference>
<dbReference type="SUPFAM" id="SSF46689">
    <property type="entry name" value="Homeodomain-like"/>
    <property type="match status" value="1"/>
</dbReference>
<name>A0ABT4Q9F6_9BACL</name>
<evidence type="ECO:0000313" key="2">
    <source>
        <dbReference type="Proteomes" id="UP001527882"/>
    </source>
</evidence>
<gene>
    <name evidence="1" type="ORF">O9H85_13935</name>
</gene>
<evidence type="ECO:0000313" key="1">
    <source>
        <dbReference type="EMBL" id="MCZ8513513.1"/>
    </source>
</evidence>
<dbReference type="RefSeq" id="WP_269882153.1">
    <property type="nucleotide sequence ID" value="NZ_JAQAGZ010000008.1"/>
</dbReference>
<keyword evidence="2" id="KW-1185">Reference proteome</keyword>
<accession>A0ABT4Q9F6</accession>
<protein>
    <submittedName>
        <fullName evidence="1">Helix-turn-helix domain-containing protein</fullName>
    </submittedName>
</protein>
<dbReference type="InterPro" id="IPR009057">
    <property type="entry name" value="Homeodomain-like_sf"/>
</dbReference>
<dbReference type="EMBL" id="JAQAGZ010000008">
    <property type="protein sequence ID" value="MCZ8513513.1"/>
    <property type="molecule type" value="Genomic_DNA"/>
</dbReference>
<sequence>MHPQVQQFVEQFQREAIQNGSFRQKLGRAELLFLEEIWGPEFQYKFEGLKAEYPFKDLKGGQRFADFVYIRNGLRLVIEIDGFTTHARDISPADFDDHLARQNDLMLSRWLVLRFSAHQVERRPHVCRRQLKQAIGHGYSLTQSDLAPEDANMWKLRKQLVIQLALRQQGKLRPWEVASAFRISSRSASKWLKRFSTEGDFSPAAEGVRTKLYRLNHYPDSQHS</sequence>
<proteinExistence type="predicted"/>
<reference evidence="1 2" key="1">
    <citation type="submission" date="2022-12" db="EMBL/GenBank/DDBJ databases">
        <title>Draft genome sequence of Paenibacillus sp. dW9.</title>
        <authorList>
            <person name="Choi E.-W."/>
            <person name="Kim D.-U."/>
        </authorList>
    </citation>
    <scope>NUCLEOTIDE SEQUENCE [LARGE SCALE GENOMIC DNA]</scope>
    <source>
        <strain evidence="2">dW9</strain>
    </source>
</reference>
<comment type="caution">
    <text evidence="1">The sequence shown here is derived from an EMBL/GenBank/DDBJ whole genome shotgun (WGS) entry which is preliminary data.</text>
</comment>